<comment type="caution">
    <text evidence="1">The sequence shown here is derived from an EMBL/GenBank/DDBJ whole genome shotgun (WGS) entry which is preliminary data.</text>
</comment>
<dbReference type="Proteomes" id="UP000050443">
    <property type="component" value="Unassembled WGS sequence"/>
</dbReference>
<reference evidence="1 2" key="1">
    <citation type="submission" date="2014-09" db="EMBL/GenBank/DDBJ databases">
        <title>Genome sequence of Flavobacterium aquidurense RC62.</title>
        <authorList>
            <person name="Kim J.F."/>
            <person name="Kwak M.-J."/>
        </authorList>
    </citation>
    <scope>NUCLEOTIDE SEQUENCE [LARGE SCALE GENOMIC DNA]</scope>
    <source>
        <strain evidence="1 2">RC62</strain>
    </source>
</reference>
<dbReference type="EMBL" id="JRLF01000012">
    <property type="protein sequence ID" value="KQB39385.1"/>
    <property type="molecule type" value="Genomic_DNA"/>
</dbReference>
<name>A0A0Q0S787_9FLAO</name>
<evidence type="ECO:0008006" key="3">
    <source>
        <dbReference type="Google" id="ProtNLM"/>
    </source>
</evidence>
<gene>
    <name evidence="1" type="ORF">RC62_1066</name>
</gene>
<evidence type="ECO:0000313" key="1">
    <source>
        <dbReference type="EMBL" id="KQB39385.1"/>
    </source>
</evidence>
<evidence type="ECO:0000313" key="2">
    <source>
        <dbReference type="Proteomes" id="UP000050443"/>
    </source>
</evidence>
<organism evidence="1 2">
    <name type="scientific">Flavobacterium aquidurense</name>
    <dbReference type="NCBI Taxonomy" id="362413"/>
    <lineage>
        <taxon>Bacteria</taxon>
        <taxon>Pseudomonadati</taxon>
        <taxon>Bacteroidota</taxon>
        <taxon>Flavobacteriia</taxon>
        <taxon>Flavobacteriales</taxon>
        <taxon>Flavobacteriaceae</taxon>
        <taxon>Flavobacterium</taxon>
    </lineage>
</organism>
<protein>
    <recommendedName>
        <fullName evidence="3">Lipoprotein</fullName>
    </recommendedName>
</protein>
<sequence length="121" mass="13946">MKKLLILLIVLCTFGCKKYVVSFEQPTNIKLDNLKLEILLDKKKVQEISLKATKGMPGYEIAELPVSDAGKHLLQVKVNDTTFSYDIKYPEERYILVTAYLKANGKLHIGILKQQYNFRLR</sequence>
<proteinExistence type="predicted"/>
<accession>A0A0Q0S787</accession>
<dbReference type="RefSeq" id="WP_055095811.1">
    <property type="nucleotide sequence ID" value="NZ_JRLF01000012.1"/>
</dbReference>
<dbReference type="PATRIC" id="fig|362413.3.peg.1039"/>
<dbReference type="OrthoDB" id="1372445at2"/>
<dbReference type="AlphaFoldDB" id="A0A0Q0S787"/>